<dbReference type="Proteomes" id="UP001234297">
    <property type="component" value="Chromosome 5"/>
</dbReference>
<keyword evidence="2" id="KW-1185">Reference proteome</keyword>
<gene>
    <name evidence="1" type="ORF">MRB53_017564</name>
</gene>
<reference evidence="1 2" key="1">
    <citation type="journal article" date="2022" name="Hortic Res">
        <title>A haplotype resolved chromosomal level avocado genome allows analysis of novel avocado genes.</title>
        <authorList>
            <person name="Nath O."/>
            <person name="Fletcher S.J."/>
            <person name="Hayward A."/>
            <person name="Shaw L.M."/>
            <person name="Masouleh A.K."/>
            <person name="Furtado A."/>
            <person name="Henry R.J."/>
            <person name="Mitter N."/>
        </authorList>
    </citation>
    <scope>NUCLEOTIDE SEQUENCE [LARGE SCALE GENOMIC DNA]</scope>
    <source>
        <strain evidence="2">cv. Hass</strain>
    </source>
</reference>
<evidence type="ECO:0000313" key="2">
    <source>
        <dbReference type="Proteomes" id="UP001234297"/>
    </source>
</evidence>
<proteinExistence type="predicted"/>
<dbReference type="EMBL" id="CM056813">
    <property type="protein sequence ID" value="KAJ8640870.1"/>
    <property type="molecule type" value="Genomic_DNA"/>
</dbReference>
<evidence type="ECO:0000313" key="1">
    <source>
        <dbReference type="EMBL" id="KAJ8640870.1"/>
    </source>
</evidence>
<sequence>MGDEIELSTAPATQEPLLLLLHPRRETFEHGLLLPLSNLVFSGGTQNLAPLKAKLLCAASSPPRIDALAVSKTLEIALDHALLILETLAAVLPSDSDQPAAANRNDEISADVDDLILFFYLQSYRRLLPRPQSHKDSASVADVMPMPSTSAFDECLSLLSSTQLVHSNGRRVAPSEAEEEAYQLSYLKKHLANIIALLAEPAGGEDEQSLVLTSEKFERLGFLIQFCENGSEVVPLSQAATFFANSDPVMPPVPFPAAQVLYWLLQNIGTSLVHIAKKVSTKESAPSRAFDLDVATDDANTSHLEGQNSSPPSRTPSNSNAAYSRSQTFVEGFSKACIVKQACDCDIKGCSVKILNCHDSMIYILAPLRYATVYGCSDATIVLGAIGKSVRVDHCERVQLIAAAKRISISNCRECVFFLGVNQRPVLLGDNHMLQVAPHNTFYSQLTEHVNQVGIDCTVNRWDEPLAMGMVDPHGSLSCFARASDVEAPSATCLDPSRFTNFLIPNWLGGESTQSEKHNPFPLPEIYKSAQMKNNLVSKEIKQALRDAPLDENQKREIVSALHVHFKDWLYASGNIRQLYCLRRD</sequence>
<name>A0ACC2M5F6_PERAE</name>
<accession>A0ACC2M5F6</accession>
<organism evidence="1 2">
    <name type="scientific">Persea americana</name>
    <name type="common">Avocado</name>
    <dbReference type="NCBI Taxonomy" id="3435"/>
    <lineage>
        <taxon>Eukaryota</taxon>
        <taxon>Viridiplantae</taxon>
        <taxon>Streptophyta</taxon>
        <taxon>Embryophyta</taxon>
        <taxon>Tracheophyta</taxon>
        <taxon>Spermatophyta</taxon>
        <taxon>Magnoliopsida</taxon>
        <taxon>Magnoliidae</taxon>
        <taxon>Laurales</taxon>
        <taxon>Lauraceae</taxon>
        <taxon>Persea</taxon>
    </lineage>
</organism>
<comment type="caution">
    <text evidence="1">The sequence shown here is derived from an EMBL/GenBank/DDBJ whole genome shotgun (WGS) entry which is preliminary data.</text>
</comment>
<protein>
    <submittedName>
        <fullName evidence="1">Uncharacterized protein</fullName>
    </submittedName>
</protein>